<comment type="caution">
    <text evidence="1">The sequence shown here is derived from an EMBL/GenBank/DDBJ whole genome shotgun (WGS) entry which is preliminary data.</text>
</comment>
<gene>
    <name evidence="1" type="ORF">KUCAC02_028419</name>
</gene>
<dbReference type="EMBL" id="CM043793">
    <property type="protein sequence ID" value="KAI4820442.1"/>
    <property type="molecule type" value="Genomic_DNA"/>
</dbReference>
<dbReference type="Proteomes" id="UP001057452">
    <property type="component" value="Chromosome 9"/>
</dbReference>
<sequence>FKGEISAEKPIDIDLCPGVEGHLVLVGKWAVGHKGKRVGRERGTRRQEGGKRSGTQGALDKPMLRAQRGTEREGEREKQAKMEETQRVVLRQPTPPSHEPCQSATRYTQSEHDVIRNTITPVFQLEASS</sequence>
<organism evidence="1 2">
    <name type="scientific">Chaenocephalus aceratus</name>
    <name type="common">Blackfin icefish</name>
    <name type="synonym">Chaenichthys aceratus</name>
    <dbReference type="NCBI Taxonomy" id="36190"/>
    <lineage>
        <taxon>Eukaryota</taxon>
        <taxon>Metazoa</taxon>
        <taxon>Chordata</taxon>
        <taxon>Craniata</taxon>
        <taxon>Vertebrata</taxon>
        <taxon>Euteleostomi</taxon>
        <taxon>Actinopterygii</taxon>
        <taxon>Neopterygii</taxon>
        <taxon>Teleostei</taxon>
        <taxon>Neoteleostei</taxon>
        <taxon>Acanthomorphata</taxon>
        <taxon>Eupercaria</taxon>
        <taxon>Perciformes</taxon>
        <taxon>Notothenioidei</taxon>
        <taxon>Channichthyidae</taxon>
        <taxon>Chaenocephalus</taxon>
    </lineage>
</organism>
<evidence type="ECO:0000313" key="1">
    <source>
        <dbReference type="EMBL" id="KAI4820442.1"/>
    </source>
</evidence>
<protein>
    <submittedName>
        <fullName evidence="1">Uncharacterized protein</fullName>
    </submittedName>
</protein>
<proteinExistence type="predicted"/>
<keyword evidence="2" id="KW-1185">Reference proteome</keyword>
<feature type="non-terminal residue" evidence="1">
    <location>
        <position position="1"/>
    </location>
</feature>
<evidence type="ECO:0000313" key="2">
    <source>
        <dbReference type="Proteomes" id="UP001057452"/>
    </source>
</evidence>
<accession>A0ACB9X3D2</accession>
<name>A0ACB9X3D2_CHAAC</name>
<reference evidence="1" key="1">
    <citation type="submission" date="2022-05" db="EMBL/GenBank/DDBJ databases">
        <title>Chromosome-level genome of Chaenocephalus aceratus.</title>
        <authorList>
            <person name="Park H."/>
        </authorList>
    </citation>
    <scope>NUCLEOTIDE SEQUENCE</scope>
    <source>
        <strain evidence="1">KU_202001</strain>
    </source>
</reference>